<name>A0ABQ4ZBD2_9ASTR</name>
<reference evidence="4" key="1">
    <citation type="journal article" date="2022" name="Int. J. Mol. Sci.">
        <title>Draft Genome of Tanacetum Coccineum: Genomic Comparison of Closely Related Tanacetum-Family Plants.</title>
        <authorList>
            <person name="Yamashiro T."/>
            <person name="Shiraishi A."/>
            <person name="Nakayama K."/>
            <person name="Satake H."/>
        </authorList>
    </citation>
    <scope>NUCLEOTIDE SEQUENCE</scope>
</reference>
<evidence type="ECO:0000313" key="4">
    <source>
        <dbReference type="EMBL" id="GJS86168.1"/>
    </source>
</evidence>
<keyword evidence="1" id="KW-0227">DNA damage</keyword>
<gene>
    <name evidence="4" type="ORF">Tco_0752709</name>
</gene>
<dbReference type="SUPFAM" id="SSF52540">
    <property type="entry name" value="P-loop containing nucleoside triphosphate hydrolases"/>
    <property type="match status" value="1"/>
</dbReference>
<comment type="catalytic activity">
    <reaction evidence="1">
        <text>ATP + H2O = ADP + phosphate + H(+)</text>
        <dbReference type="Rhea" id="RHEA:13065"/>
        <dbReference type="ChEBI" id="CHEBI:15377"/>
        <dbReference type="ChEBI" id="CHEBI:15378"/>
        <dbReference type="ChEBI" id="CHEBI:30616"/>
        <dbReference type="ChEBI" id="CHEBI:43474"/>
        <dbReference type="ChEBI" id="CHEBI:456216"/>
        <dbReference type="EC" id="5.6.2.3"/>
    </reaction>
</comment>
<dbReference type="Pfam" id="PF21530">
    <property type="entry name" value="Pif1_2B_dom"/>
    <property type="match status" value="1"/>
</dbReference>
<keyword evidence="1" id="KW-0378">Hydrolase</keyword>
<dbReference type="EMBL" id="BQNB010011103">
    <property type="protein sequence ID" value="GJS86168.1"/>
    <property type="molecule type" value="Genomic_DNA"/>
</dbReference>
<dbReference type="Proteomes" id="UP001151760">
    <property type="component" value="Unassembled WGS sequence"/>
</dbReference>
<dbReference type="Pfam" id="PF05970">
    <property type="entry name" value="PIF1"/>
    <property type="match status" value="1"/>
</dbReference>
<feature type="domain" description="DNA helicase Pif1-like 2B" evidence="3">
    <location>
        <begin position="170"/>
        <end position="214"/>
    </location>
</feature>
<organism evidence="4 5">
    <name type="scientific">Tanacetum coccineum</name>
    <dbReference type="NCBI Taxonomy" id="301880"/>
    <lineage>
        <taxon>Eukaryota</taxon>
        <taxon>Viridiplantae</taxon>
        <taxon>Streptophyta</taxon>
        <taxon>Embryophyta</taxon>
        <taxon>Tracheophyta</taxon>
        <taxon>Spermatophyta</taxon>
        <taxon>Magnoliopsida</taxon>
        <taxon>eudicotyledons</taxon>
        <taxon>Gunneridae</taxon>
        <taxon>Pentapetalae</taxon>
        <taxon>asterids</taxon>
        <taxon>campanulids</taxon>
        <taxon>Asterales</taxon>
        <taxon>Asteraceae</taxon>
        <taxon>Asteroideae</taxon>
        <taxon>Anthemideae</taxon>
        <taxon>Anthemidinae</taxon>
        <taxon>Tanacetum</taxon>
    </lineage>
</organism>
<dbReference type="InterPro" id="IPR012340">
    <property type="entry name" value="NA-bd_OB-fold"/>
</dbReference>
<accession>A0ABQ4ZBD2</accession>
<comment type="similarity">
    <text evidence="1">Belongs to the helicase family.</text>
</comment>
<comment type="caution">
    <text evidence="4">The sequence shown here is derived from an EMBL/GenBank/DDBJ whole genome shotgun (WGS) entry which is preliminary data.</text>
</comment>
<keyword evidence="1" id="KW-0234">DNA repair</keyword>
<keyword evidence="1 4" id="KW-0347">Helicase</keyword>
<keyword evidence="5" id="KW-1185">Reference proteome</keyword>
<proteinExistence type="inferred from homology"/>
<dbReference type="CDD" id="cd18809">
    <property type="entry name" value="SF1_C_RecD"/>
    <property type="match status" value="1"/>
</dbReference>
<evidence type="ECO:0000256" key="1">
    <source>
        <dbReference type="RuleBase" id="RU363044"/>
    </source>
</evidence>
<evidence type="ECO:0000313" key="5">
    <source>
        <dbReference type="Proteomes" id="UP001151760"/>
    </source>
</evidence>
<keyword evidence="1" id="KW-0547">Nucleotide-binding</keyword>
<dbReference type="PANTHER" id="PTHR10492:SF96">
    <property type="entry name" value="ATP-DEPENDENT DNA HELICASE"/>
    <property type="match status" value="1"/>
</dbReference>
<dbReference type="GO" id="GO:0004386">
    <property type="term" value="F:helicase activity"/>
    <property type="evidence" value="ECO:0007669"/>
    <property type="project" value="UniProtKB-KW"/>
</dbReference>
<dbReference type="Gene3D" id="2.40.50.140">
    <property type="entry name" value="Nucleic acid-binding proteins"/>
    <property type="match status" value="1"/>
</dbReference>
<dbReference type="InterPro" id="IPR049163">
    <property type="entry name" value="Pif1-like_2B_dom"/>
</dbReference>
<dbReference type="EC" id="5.6.2.3" evidence="1"/>
<evidence type="ECO:0000259" key="2">
    <source>
        <dbReference type="Pfam" id="PF05970"/>
    </source>
</evidence>
<comment type="cofactor">
    <cofactor evidence="1">
        <name>Mg(2+)</name>
        <dbReference type="ChEBI" id="CHEBI:18420"/>
    </cofactor>
</comment>
<sequence length="614" mass="69808">MNDRRCFKTLDRSLRDLMNALSLIFGGKTVILGGDFRQTLPVKKGAGKQEMIAGSIAESWLLDVKNDKIGDPDEEDNEDNRWIEYCVPSNAAGMSQLIDFIYDDTTLKTPTTTDLEEKATLCPKKDTSDAVNAKILSLIEGPSRTYLSKDEDFIVGRETSETEMLYPMKYLNTINFPGFPPHELQLNVGSPIMLLRNVNLSGGLCNGTRMIVRSLMSKLIEAHIITGTRVCDKVFIHRIPLRHKDPNLSFTFKRTEFSIKICYAMTINKIHGQSLSKIDVYLPEPVFSHGQLYVALSRATSPDGIKIFINEQPDQLSGKMSGNTIASLKVGQENCILEARVYRKWLSKSIQGTKEIAFCCILIDREKNAIQANMDINNTDYFNSLLRAGIVYKFPNFICEDTKPYLQTLENKVSLRFGKITSFEALQGKEYEFPDHYFEFITYNQLASLVPYRDEDSKMIYPILTGCIRSISDVIPFGDANKGQGHLRKVDIENLDLYSNDKLTDSPTVETLSNSRCRMNLRNISIKKKLKRYHLQSLLPSAPVESQSTKVSKYHCQDPEQEKMRNRQTLEMRLRQNPTSFKGVRFTCEATITYVAENIDWNYPSCSQSSKKST</sequence>
<dbReference type="InterPro" id="IPR027417">
    <property type="entry name" value="P-loop_NTPase"/>
</dbReference>
<evidence type="ECO:0000259" key="3">
    <source>
        <dbReference type="Pfam" id="PF21530"/>
    </source>
</evidence>
<keyword evidence="1" id="KW-0233">DNA recombination</keyword>
<keyword evidence="1" id="KW-0067">ATP-binding</keyword>
<dbReference type="PANTHER" id="PTHR10492">
    <property type="match status" value="1"/>
</dbReference>
<reference evidence="4" key="2">
    <citation type="submission" date="2022-01" db="EMBL/GenBank/DDBJ databases">
        <authorList>
            <person name="Yamashiro T."/>
            <person name="Shiraishi A."/>
            <person name="Satake H."/>
            <person name="Nakayama K."/>
        </authorList>
    </citation>
    <scope>NUCLEOTIDE SEQUENCE</scope>
</reference>
<protein>
    <recommendedName>
        <fullName evidence="1">ATP-dependent DNA helicase</fullName>
        <ecNumber evidence="1">5.6.2.3</ecNumber>
    </recommendedName>
</protein>
<dbReference type="InterPro" id="IPR010285">
    <property type="entry name" value="DNA_helicase_pif1-like_DEAD"/>
</dbReference>
<feature type="domain" description="DNA helicase Pif1-like DEAD-box helicase" evidence="2">
    <location>
        <begin position="1"/>
        <end position="61"/>
    </location>
</feature>